<dbReference type="OrthoDB" id="10262005at2759"/>
<dbReference type="InterPro" id="IPR001611">
    <property type="entry name" value="Leu-rich_rpt"/>
</dbReference>
<evidence type="ECO:0000313" key="4">
    <source>
        <dbReference type="Proteomes" id="UP000053825"/>
    </source>
</evidence>
<keyword evidence="4" id="KW-1185">Reference proteome</keyword>
<proteinExistence type="predicted"/>
<dbReference type="SMART" id="SM00365">
    <property type="entry name" value="LRR_SD22"/>
    <property type="match status" value="6"/>
</dbReference>
<dbReference type="Proteomes" id="UP000053825">
    <property type="component" value="Unassembled WGS sequence"/>
</dbReference>
<dbReference type="PROSITE" id="PS51450">
    <property type="entry name" value="LRR"/>
    <property type="match status" value="5"/>
</dbReference>
<dbReference type="CDD" id="cd21340">
    <property type="entry name" value="PPP1R42"/>
    <property type="match status" value="1"/>
</dbReference>
<dbReference type="SUPFAM" id="SSF52058">
    <property type="entry name" value="L domain-like"/>
    <property type="match status" value="1"/>
</dbReference>
<evidence type="ECO:0000256" key="1">
    <source>
        <dbReference type="ARBA" id="ARBA00022614"/>
    </source>
</evidence>
<dbReference type="InterPro" id="IPR050836">
    <property type="entry name" value="SDS22/Internalin_LRR"/>
</dbReference>
<dbReference type="PANTHER" id="PTHR46652">
    <property type="entry name" value="LEUCINE-RICH REPEAT AND IQ DOMAIN-CONTAINING PROTEIN 1-RELATED"/>
    <property type="match status" value="1"/>
</dbReference>
<dbReference type="AlphaFoldDB" id="A0A0L7RGV9"/>
<gene>
    <name evidence="3" type="ORF">WH47_08356</name>
</gene>
<accession>A0A0L7RGV9</accession>
<keyword evidence="1" id="KW-0433">Leucine-rich repeat</keyword>
<evidence type="ECO:0000256" key="2">
    <source>
        <dbReference type="ARBA" id="ARBA00022737"/>
    </source>
</evidence>
<dbReference type="EMBL" id="KQ414596">
    <property type="protein sequence ID" value="KOC70095.1"/>
    <property type="molecule type" value="Genomic_DNA"/>
</dbReference>
<dbReference type="STRING" id="597456.A0A0L7RGV9"/>
<evidence type="ECO:0000313" key="3">
    <source>
        <dbReference type="EMBL" id="KOC70095.1"/>
    </source>
</evidence>
<keyword evidence="2" id="KW-0677">Repeat</keyword>
<protein>
    <submittedName>
        <fullName evidence="3">Protein phosphatase 1 regulatory subunit 42</fullName>
    </submittedName>
</protein>
<dbReference type="Gene3D" id="3.80.10.10">
    <property type="entry name" value="Ribonuclease Inhibitor"/>
    <property type="match status" value="2"/>
</dbReference>
<name>A0A0L7RGV9_9HYME</name>
<organism evidence="3 4">
    <name type="scientific">Habropoda laboriosa</name>
    <dbReference type="NCBI Taxonomy" id="597456"/>
    <lineage>
        <taxon>Eukaryota</taxon>
        <taxon>Metazoa</taxon>
        <taxon>Ecdysozoa</taxon>
        <taxon>Arthropoda</taxon>
        <taxon>Hexapoda</taxon>
        <taxon>Insecta</taxon>
        <taxon>Pterygota</taxon>
        <taxon>Neoptera</taxon>
        <taxon>Endopterygota</taxon>
        <taxon>Hymenoptera</taxon>
        <taxon>Apocrita</taxon>
        <taxon>Aculeata</taxon>
        <taxon>Apoidea</taxon>
        <taxon>Anthophila</taxon>
        <taxon>Apidae</taxon>
        <taxon>Habropoda</taxon>
    </lineage>
</organism>
<dbReference type="InterPro" id="IPR032675">
    <property type="entry name" value="LRR_dom_sf"/>
</dbReference>
<dbReference type="Pfam" id="PF13855">
    <property type="entry name" value="LRR_8"/>
    <property type="match status" value="1"/>
</dbReference>
<dbReference type="PANTHER" id="PTHR46652:SF3">
    <property type="entry name" value="LEUCINE-RICH REPEAT-CONTAINING PROTEIN 9"/>
    <property type="match status" value="1"/>
</dbReference>
<reference evidence="3 4" key="1">
    <citation type="submission" date="2015-07" db="EMBL/GenBank/DDBJ databases">
        <title>The genome of Habropoda laboriosa.</title>
        <authorList>
            <person name="Pan H."/>
            <person name="Kapheim K."/>
        </authorList>
    </citation>
    <scope>NUCLEOTIDE SEQUENCE [LARGE SCALE GENOMIC DNA]</scope>
    <source>
        <strain evidence="3">0110345459</strain>
    </source>
</reference>
<sequence>MVRLTAEYIEKKCSQIQLSKSLSKKIKKDQLYNITHLRMNNMFISSIGNCVNYKNLKVIYLQNNNIATIENLHFASNLTHLYLQHNVINKIENLDFLENLHTLYLGYNKIPVVEGLERLKNLTILQIENQKLPIGESLCFDPRSILTLSKCLKVLNISGNKIISLKSIRELNKLEVLDAEDNFIEDINDLTESINVLTSLTDLSLQGNPVTQCYRYKENIIANNDTIKTIDRKTVTDVCRCFMKRFKIKKHLYHTKKSLSTTLDEDIASSLNLPPAFKKSISRAIFQHPNPKFPVTISSVIGETHVFPPWKIAPGANALRNGHFAPRPFWSNIIRTKQPRNIRSLLSTKAIKLPPI</sequence>